<dbReference type="VEuPathDB" id="MicrosporidiaDB:CWI38_1733p0030"/>
<sequence>MFFKFILISNFLSEYFRGVEGVCQHCNPPRKTVYCLATRCEKMYGKAMLDGIIKLYMHTLTPIKKISFYLRMDTRIKSDEKNKITLIEVGITSQALLQTVETEKLRKYALLANYLEDGQNNSFDRPRGFIKLISFVNNSINQHPL</sequence>
<dbReference type="AlphaFoldDB" id="A0A4Q9LPV4"/>
<keyword evidence="3" id="KW-1185">Reference proteome</keyword>
<feature type="signal peptide" evidence="1">
    <location>
        <begin position="1"/>
        <end position="21"/>
    </location>
</feature>
<proteinExistence type="predicted"/>
<name>A0A4Q9LPV4_9MICR</name>
<evidence type="ECO:0000313" key="2">
    <source>
        <dbReference type="EMBL" id="TBU10479.1"/>
    </source>
</evidence>
<gene>
    <name evidence="2" type="ORF">CWI38_1733p0030</name>
</gene>
<protein>
    <submittedName>
        <fullName evidence="2">Uncharacterized protein</fullName>
    </submittedName>
</protein>
<dbReference type="Proteomes" id="UP000292282">
    <property type="component" value="Unassembled WGS sequence"/>
</dbReference>
<evidence type="ECO:0000256" key="1">
    <source>
        <dbReference type="SAM" id="SignalP"/>
    </source>
</evidence>
<dbReference type="EMBL" id="PITK01001733">
    <property type="protein sequence ID" value="TBU10479.1"/>
    <property type="molecule type" value="Genomic_DNA"/>
</dbReference>
<accession>A0A4Q9LPV4</accession>
<keyword evidence="1" id="KW-0732">Signal</keyword>
<evidence type="ECO:0000313" key="3">
    <source>
        <dbReference type="Proteomes" id="UP000292282"/>
    </source>
</evidence>
<reference evidence="2 3" key="1">
    <citation type="submission" date="2017-12" db="EMBL/GenBank/DDBJ databases">
        <authorList>
            <person name="Pombert J.-F."/>
            <person name="Haag K.L."/>
            <person name="Ebert D."/>
        </authorList>
    </citation>
    <scope>NUCLEOTIDE SEQUENCE [LARGE SCALE GENOMIC DNA]</scope>
    <source>
        <strain evidence="2">IL-G-3</strain>
    </source>
</reference>
<organism evidence="2 3">
    <name type="scientific">Hamiltosporidium tvaerminnensis</name>
    <dbReference type="NCBI Taxonomy" id="1176355"/>
    <lineage>
        <taxon>Eukaryota</taxon>
        <taxon>Fungi</taxon>
        <taxon>Fungi incertae sedis</taxon>
        <taxon>Microsporidia</taxon>
        <taxon>Dubosqiidae</taxon>
        <taxon>Hamiltosporidium</taxon>
    </lineage>
</organism>
<comment type="caution">
    <text evidence="2">The sequence shown here is derived from an EMBL/GenBank/DDBJ whole genome shotgun (WGS) entry which is preliminary data.</text>
</comment>
<feature type="chain" id="PRO_5020282709" evidence="1">
    <location>
        <begin position="22"/>
        <end position="145"/>
    </location>
</feature>